<dbReference type="Proteomes" id="UP001549146">
    <property type="component" value="Unassembled WGS sequence"/>
</dbReference>
<organism evidence="1 2">
    <name type="scientific">Moheibacter stercoris</name>
    <dbReference type="NCBI Taxonomy" id="1628251"/>
    <lineage>
        <taxon>Bacteria</taxon>
        <taxon>Pseudomonadati</taxon>
        <taxon>Bacteroidota</taxon>
        <taxon>Flavobacteriia</taxon>
        <taxon>Flavobacteriales</taxon>
        <taxon>Weeksellaceae</taxon>
        <taxon>Moheibacter</taxon>
    </lineage>
</organism>
<evidence type="ECO:0008006" key="3">
    <source>
        <dbReference type="Google" id="ProtNLM"/>
    </source>
</evidence>
<comment type="caution">
    <text evidence="1">The sequence shown here is derived from an EMBL/GenBank/DDBJ whole genome shotgun (WGS) entry which is preliminary data.</text>
</comment>
<sequence>MKSSLLILAFFLTGCAIFSSDPKFKTSETISRQLLTNERFFQFVGEASAFQLENSTKIDLLEIHSVLIEGTKDSMNKAVLIGEFSEKQVQLFCQTIIDDKLYDWDSISLSKTEFKPKYQIRIFNSDQYFSFMYSPMTNQFSRISLSEGQEVIFVKPEFKSKFESIIK</sequence>
<accession>A0ABV2LS32</accession>
<evidence type="ECO:0000313" key="1">
    <source>
        <dbReference type="EMBL" id="MET3731378.1"/>
    </source>
</evidence>
<dbReference type="EMBL" id="JBEPMO010000004">
    <property type="protein sequence ID" value="MET3731378.1"/>
    <property type="molecule type" value="Genomic_DNA"/>
</dbReference>
<keyword evidence="2" id="KW-1185">Reference proteome</keyword>
<name>A0ABV2LS32_9FLAO</name>
<evidence type="ECO:0000313" key="2">
    <source>
        <dbReference type="Proteomes" id="UP001549146"/>
    </source>
</evidence>
<protein>
    <recommendedName>
        <fullName evidence="3">Lipoprotein</fullName>
    </recommendedName>
</protein>
<gene>
    <name evidence="1" type="ORF">ABID46_000947</name>
</gene>
<reference evidence="1 2" key="1">
    <citation type="submission" date="2024-06" db="EMBL/GenBank/DDBJ databases">
        <title>Genomic Encyclopedia of Type Strains, Phase IV (KMG-IV): sequencing the most valuable type-strain genomes for metagenomic binning, comparative biology and taxonomic classification.</title>
        <authorList>
            <person name="Goeker M."/>
        </authorList>
    </citation>
    <scope>NUCLEOTIDE SEQUENCE [LARGE SCALE GENOMIC DNA]</scope>
    <source>
        <strain evidence="1 2">DSM 29388</strain>
    </source>
</reference>
<proteinExistence type="predicted"/>
<dbReference type="RefSeq" id="WP_354507585.1">
    <property type="nucleotide sequence ID" value="NZ_JBEPMO010000004.1"/>
</dbReference>
<dbReference type="PROSITE" id="PS51257">
    <property type="entry name" value="PROKAR_LIPOPROTEIN"/>
    <property type="match status" value="1"/>
</dbReference>